<keyword evidence="3" id="KW-1185">Reference proteome</keyword>
<name>A0A0L0UZX3_9BASI</name>
<gene>
    <name evidence="2" type="ORF">PSTG_14124</name>
</gene>
<accession>A0A0L0UZX3</accession>
<dbReference type="EMBL" id="AJIL01000163">
    <property type="protein sequence ID" value="KNE92461.1"/>
    <property type="molecule type" value="Genomic_DNA"/>
</dbReference>
<evidence type="ECO:0000256" key="1">
    <source>
        <dbReference type="SAM" id="SignalP"/>
    </source>
</evidence>
<sequence length="204" mass="22525">MLISPIIILGCSLLSYVLASPTQLSILASSHGTLANAPSFLQFDKDNSGVVRYRRMLEARAPEMQSPFPGQMIRHDTNYGIPSPEETELIKNFLKNAKAGMAYKLHEDGTITPMPKSDFTLQYVFGKIEFYNGHEILIYETKCCYGNPQNKDVNCAEGFCDCCIPVVGCFTLYGCVAWLRNHIKSHCCTGIPGDTSTLATAPEI</sequence>
<comment type="caution">
    <text evidence="2">The sequence shown here is derived from an EMBL/GenBank/DDBJ whole genome shotgun (WGS) entry which is preliminary data.</text>
</comment>
<dbReference type="Proteomes" id="UP000054564">
    <property type="component" value="Unassembled WGS sequence"/>
</dbReference>
<dbReference type="AlphaFoldDB" id="A0A0L0UZX3"/>
<evidence type="ECO:0000313" key="3">
    <source>
        <dbReference type="Proteomes" id="UP000054564"/>
    </source>
</evidence>
<evidence type="ECO:0008006" key="4">
    <source>
        <dbReference type="Google" id="ProtNLM"/>
    </source>
</evidence>
<organism evidence="2 3">
    <name type="scientific">Puccinia striiformis f. sp. tritici PST-78</name>
    <dbReference type="NCBI Taxonomy" id="1165861"/>
    <lineage>
        <taxon>Eukaryota</taxon>
        <taxon>Fungi</taxon>
        <taxon>Dikarya</taxon>
        <taxon>Basidiomycota</taxon>
        <taxon>Pucciniomycotina</taxon>
        <taxon>Pucciniomycetes</taxon>
        <taxon>Pucciniales</taxon>
        <taxon>Pucciniaceae</taxon>
        <taxon>Puccinia</taxon>
    </lineage>
</organism>
<protein>
    <recommendedName>
        <fullName evidence="4">EF-hand domain-containing protein</fullName>
    </recommendedName>
</protein>
<dbReference type="OrthoDB" id="10596316at2759"/>
<feature type="signal peptide" evidence="1">
    <location>
        <begin position="1"/>
        <end position="19"/>
    </location>
</feature>
<evidence type="ECO:0000313" key="2">
    <source>
        <dbReference type="EMBL" id="KNE92461.1"/>
    </source>
</evidence>
<proteinExistence type="predicted"/>
<reference evidence="3" key="1">
    <citation type="submission" date="2014-03" db="EMBL/GenBank/DDBJ databases">
        <title>The Genome Sequence of Puccinia striiformis f. sp. tritici PST-78.</title>
        <authorList>
            <consortium name="The Broad Institute Genome Sequencing Platform"/>
            <person name="Cuomo C."/>
            <person name="Hulbert S."/>
            <person name="Chen X."/>
            <person name="Walker B."/>
            <person name="Young S.K."/>
            <person name="Zeng Q."/>
            <person name="Gargeya S."/>
            <person name="Fitzgerald M."/>
            <person name="Haas B."/>
            <person name="Abouelleil A."/>
            <person name="Alvarado L."/>
            <person name="Arachchi H.M."/>
            <person name="Berlin A.M."/>
            <person name="Chapman S.B."/>
            <person name="Goldberg J."/>
            <person name="Griggs A."/>
            <person name="Gujja S."/>
            <person name="Hansen M."/>
            <person name="Howarth C."/>
            <person name="Imamovic A."/>
            <person name="Larimer J."/>
            <person name="McCowan C."/>
            <person name="Montmayeur A."/>
            <person name="Murphy C."/>
            <person name="Neiman D."/>
            <person name="Pearson M."/>
            <person name="Priest M."/>
            <person name="Roberts A."/>
            <person name="Saif S."/>
            <person name="Shea T."/>
            <person name="Sisk P."/>
            <person name="Sykes S."/>
            <person name="Wortman J."/>
            <person name="Nusbaum C."/>
            <person name="Birren B."/>
        </authorList>
    </citation>
    <scope>NUCLEOTIDE SEQUENCE [LARGE SCALE GENOMIC DNA]</scope>
    <source>
        <strain evidence="3">race PST-78</strain>
    </source>
</reference>
<keyword evidence="1" id="KW-0732">Signal</keyword>
<feature type="chain" id="PRO_5005549271" description="EF-hand domain-containing protein" evidence="1">
    <location>
        <begin position="20"/>
        <end position="204"/>
    </location>
</feature>